<sequence>MNITSADFQSLLHIDWLANVRSLVVPERIGGQQELEFYGQLIRNQKWLISLEIRTEFMMLIENHNQAIRDQADRRDPPYYLHSLDDVTGPRFPGESVVERLSRPFATAAGSDAPVRVENLSIFVRLPCVDALRKMIDLKHIKHLTVVRCFNVGQLLDLMTSLYTGSASFTDSPYHSGDPSNFAMRSFRYYATDRASCTSPSMEAFLASFGGLELLLLEVEHWYELDLNVLERHLDTLVHLYIGLGFDCKNGTGKWRAEPAALAAMLRRIPRLQQLALTFPRIDTFDNNPARRNALRGFLDAVAEISNLQILRMISWPLSKLEWWHDECQDEVDKFANTTVGLLAKMYGKKGKCSPLRLFIVGNANPYDRPMNHQVMVMSEFDKSPVCYKIVYNQSDTNGPGLPRAVLVSSYEEVLSVPVYDALLDNIVDVPPMDKGLGVGGFFPARWKDDNGYLGH</sequence>
<proteinExistence type="predicted"/>
<dbReference type="AlphaFoldDB" id="A0AAV9PH29"/>
<dbReference type="GeneID" id="89924055"/>
<dbReference type="RefSeq" id="XP_064661306.1">
    <property type="nucleotide sequence ID" value="XM_064799967.1"/>
</dbReference>
<gene>
    <name evidence="1" type="ORF">LTR77_002708</name>
</gene>
<reference evidence="1 2" key="1">
    <citation type="submission" date="2023-08" db="EMBL/GenBank/DDBJ databases">
        <title>Black Yeasts Isolated from many extreme environments.</title>
        <authorList>
            <person name="Coleine C."/>
            <person name="Stajich J.E."/>
            <person name="Selbmann L."/>
        </authorList>
    </citation>
    <scope>NUCLEOTIDE SEQUENCE [LARGE SCALE GENOMIC DNA]</scope>
    <source>
        <strain evidence="1 2">CCFEE 5935</strain>
    </source>
</reference>
<comment type="caution">
    <text evidence="1">The sequence shown here is derived from an EMBL/GenBank/DDBJ whole genome shotgun (WGS) entry which is preliminary data.</text>
</comment>
<name>A0AAV9PH29_9PEZI</name>
<keyword evidence="2" id="KW-1185">Reference proteome</keyword>
<dbReference type="Proteomes" id="UP001337655">
    <property type="component" value="Unassembled WGS sequence"/>
</dbReference>
<organism evidence="1 2">
    <name type="scientific">Saxophila tyrrhenica</name>
    <dbReference type="NCBI Taxonomy" id="1690608"/>
    <lineage>
        <taxon>Eukaryota</taxon>
        <taxon>Fungi</taxon>
        <taxon>Dikarya</taxon>
        <taxon>Ascomycota</taxon>
        <taxon>Pezizomycotina</taxon>
        <taxon>Dothideomycetes</taxon>
        <taxon>Dothideomycetidae</taxon>
        <taxon>Mycosphaerellales</taxon>
        <taxon>Extremaceae</taxon>
        <taxon>Saxophila</taxon>
    </lineage>
</organism>
<dbReference type="EMBL" id="JAVRRT010000004">
    <property type="protein sequence ID" value="KAK5172588.1"/>
    <property type="molecule type" value="Genomic_DNA"/>
</dbReference>
<protein>
    <submittedName>
        <fullName evidence="1">Uncharacterized protein</fullName>
    </submittedName>
</protein>
<evidence type="ECO:0000313" key="2">
    <source>
        <dbReference type="Proteomes" id="UP001337655"/>
    </source>
</evidence>
<evidence type="ECO:0000313" key="1">
    <source>
        <dbReference type="EMBL" id="KAK5172588.1"/>
    </source>
</evidence>
<accession>A0AAV9PH29</accession>